<feature type="domain" description="Aminotransferase class V" evidence="11">
    <location>
        <begin position="4"/>
        <end position="364"/>
    </location>
</feature>
<dbReference type="Gene3D" id="3.40.640.10">
    <property type="entry name" value="Type I PLP-dependent aspartate aminotransferase-like (Major domain)"/>
    <property type="match status" value="1"/>
</dbReference>
<dbReference type="NCBIfam" id="NF002806">
    <property type="entry name" value="PRK02948.1"/>
    <property type="match status" value="1"/>
</dbReference>
<evidence type="ECO:0000256" key="2">
    <source>
        <dbReference type="ARBA" id="ARBA00006490"/>
    </source>
</evidence>
<dbReference type="InterPro" id="IPR015424">
    <property type="entry name" value="PyrdxlP-dep_Trfase"/>
</dbReference>
<dbReference type="Proteomes" id="UP000278746">
    <property type="component" value="Unassembled WGS sequence"/>
</dbReference>
<sequence length="394" mass="43282">MKRIYLDHAATSPVAPAVVEEMMPYYKEAFGNPSSIHHFGREARRGLDSARESISSAINARFDEIIFTSGGTESDNLAVIGYATAHKEKGRHLITTEIEHHGILHAFEYLETQGFEVTYLAVDESGRITVEQVKQALREDTIFVSVMFGNNEVGTVQPIFGIGRLLTDHTAVFHTDAVQAFGMEEIDVRKLNVDMMSVSAHKINGPKGIGFLYLKAGLSVSPALYGGEQERKRRAGTENVAAVAGMKKAVQLTLDKRIQKRETYEKYRDIILNTFEEQDLTFYVNGSSDDRMPHILNVSFPGANVESMLTNLDIAGVAVSSGSACTAGSVQPSHVLSAMFPDDPERSQSAIRFSFGEGLTEEDVLYAAKQTANTVKRLVKQQEVAHDGTSKKST</sequence>
<keyword evidence="13" id="KW-1185">Reference proteome</keyword>
<dbReference type="PROSITE" id="PS00595">
    <property type="entry name" value="AA_TRANSFER_CLASS_5"/>
    <property type="match status" value="1"/>
</dbReference>
<dbReference type="AlphaFoldDB" id="A0A3M7TU52"/>
<evidence type="ECO:0000256" key="10">
    <source>
        <dbReference type="RuleBase" id="RU004504"/>
    </source>
</evidence>
<dbReference type="Gene3D" id="1.10.260.50">
    <property type="match status" value="1"/>
</dbReference>
<protein>
    <recommendedName>
        <fullName evidence="3">cysteine desulfurase</fullName>
        <ecNumber evidence="3">2.8.1.7</ecNumber>
    </recommendedName>
</protein>
<dbReference type="InterPro" id="IPR016454">
    <property type="entry name" value="Cysteine_dSase"/>
</dbReference>
<dbReference type="Pfam" id="PF00266">
    <property type="entry name" value="Aminotran_5"/>
    <property type="match status" value="1"/>
</dbReference>
<evidence type="ECO:0000256" key="7">
    <source>
        <dbReference type="ARBA" id="ARBA00023004"/>
    </source>
</evidence>
<reference evidence="12 13" key="1">
    <citation type="submission" date="2018-10" db="EMBL/GenBank/DDBJ databases">
        <title>Bacillus Keqinensis sp. nov., a moderately halophilic bacterium isolated from a saline-alkaline lake.</title>
        <authorList>
            <person name="Wang H."/>
        </authorList>
    </citation>
    <scope>NUCLEOTIDE SEQUENCE [LARGE SCALE GENOMIC DNA]</scope>
    <source>
        <strain evidence="12 13">KQ-3</strain>
    </source>
</reference>
<comment type="cofactor">
    <cofactor evidence="1 10">
        <name>pyridoxal 5'-phosphate</name>
        <dbReference type="ChEBI" id="CHEBI:597326"/>
    </cofactor>
</comment>
<comment type="similarity">
    <text evidence="2">Belongs to the class-V pyridoxal-phosphate-dependent aminotransferase family. NifS/IscS subfamily.</text>
</comment>
<dbReference type="SUPFAM" id="SSF53383">
    <property type="entry name" value="PLP-dependent transferases"/>
    <property type="match status" value="1"/>
</dbReference>
<evidence type="ECO:0000256" key="8">
    <source>
        <dbReference type="ARBA" id="ARBA00023014"/>
    </source>
</evidence>
<comment type="caution">
    <text evidence="12">The sequence shown here is derived from an EMBL/GenBank/DDBJ whole genome shotgun (WGS) entry which is preliminary data.</text>
</comment>
<evidence type="ECO:0000256" key="3">
    <source>
        <dbReference type="ARBA" id="ARBA00012239"/>
    </source>
</evidence>
<dbReference type="PANTHER" id="PTHR11601">
    <property type="entry name" value="CYSTEINE DESULFURYLASE FAMILY MEMBER"/>
    <property type="match status" value="1"/>
</dbReference>
<organism evidence="12 13">
    <name type="scientific">Alteribacter keqinensis</name>
    <dbReference type="NCBI Taxonomy" id="2483800"/>
    <lineage>
        <taxon>Bacteria</taxon>
        <taxon>Bacillati</taxon>
        <taxon>Bacillota</taxon>
        <taxon>Bacilli</taxon>
        <taxon>Bacillales</taxon>
        <taxon>Bacillaceae</taxon>
        <taxon>Alteribacter</taxon>
    </lineage>
</organism>
<dbReference type="PANTHER" id="PTHR11601:SF34">
    <property type="entry name" value="CYSTEINE DESULFURASE"/>
    <property type="match status" value="1"/>
</dbReference>
<dbReference type="OrthoDB" id="9808002at2"/>
<keyword evidence="8" id="KW-0411">Iron-sulfur</keyword>
<evidence type="ECO:0000256" key="5">
    <source>
        <dbReference type="ARBA" id="ARBA00022723"/>
    </source>
</evidence>
<comment type="catalytic activity">
    <reaction evidence="9">
        <text>(sulfur carrier)-H + L-cysteine = (sulfur carrier)-SH + L-alanine</text>
        <dbReference type="Rhea" id="RHEA:43892"/>
        <dbReference type="Rhea" id="RHEA-COMP:14737"/>
        <dbReference type="Rhea" id="RHEA-COMP:14739"/>
        <dbReference type="ChEBI" id="CHEBI:29917"/>
        <dbReference type="ChEBI" id="CHEBI:35235"/>
        <dbReference type="ChEBI" id="CHEBI:57972"/>
        <dbReference type="ChEBI" id="CHEBI:64428"/>
        <dbReference type="EC" id="2.8.1.7"/>
    </reaction>
</comment>
<keyword evidence="7" id="KW-0408">Iron</keyword>
<proteinExistence type="inferred from homology"/>
<dbReference type="GO" id="GO:0051536">
    <property type="term" value="F:iron-sulfur cluster binding"/>
    <property type="evidence" value="ECO:0007669"/>
    <property type="project" value="UniProtKB-KW"/>
</dbReference>
<dbReference type="InterPro" id="IPR000192">
    <property type="entry name" value="Aminotrans_V_dom"/>
</dbReference>
<dbReference type="RefSeq" id="WP_122896286.1">
    <property type="nucleotide sequence ID" value="NZ_RHIB01000001.1"/>
</dbReference>
<dbReference type="InterPro" id="IPR020578">
    <property type="entry name" value="Aminotrans_V_PyrdxlP_BS"/>
</dbReference>
<keyword evidence="4" id="KW-0808">Transferase</keyword>
<dbReference type="Gene3D" id="3.90.1150.10">
    <property type="entry name" value="Aspartate Aminotransferase, domain 1"/>
    <property type="match status" value="1"/>
</dbReference>
<dbReference type="InterPro" id="IPR015421">
    <property type="entry name" value="PyrdxlP-dep_Trfase_major"/>
</dbReference>
<evidence type="ECO:0000313" key="13">
    <source>
        <dbReference type="Proteomes" id="UP000278746"/>
    </source>
</evidence>
<keyword evidence="5" id="KW-0479">Metal-binding</keyword>
<evidence type="ECO:0000313" key="12">
    <source>
        <dbReference type="EMBL" id="RNA68761.1"/>
    </source>
</evidence>
<evidence type="ECO:0000256" key="6">
    <source>
        <dbReference type="ARBA" id="ARBA00022898"/>
    </source>
</evidence>
<dbReference type="PIRSF" id="PIRSF005572">
    <property type="entry name" value="NifS"/>
    <property type="match status" value="1"/>
</dbReference>
<name>A0A3M7TU52_9BACI</name>
<keyword evidence="6" id="KW-0663">Pyridoxal phosphate</keyword>
<evidence type="ECO:0000256" key="9">
    <source>
        <dbReference type="ARBA" id="ARBA00050776"/>
    </source>
</evidence>
<dbReference type="FunFam" id="3.40.640.10:FF:000084">
    <property type="entry name" value="IscS-like cysteine desulfurase"/>
    <property type="match status" value="1"/>
</dbReference>
<gene>
    <name evidence="12" type="ORF">EBO34_02005</name>
</gene>
<evidence type="ECO:0000256" key="1">
    <source>
        <dbReference type="ARBA" id="ARBA00001933"/>
    </source>
</evidence>
<dbReference type="EMBL" id="RHIB01000001">
    <property type="protein sequence ID" value="RNA68761.1"/>
    <property type="molecule type" value="Genomic_DNA"/>
</dbReference>
<accession>A0A3M7TU52</accession>
<dbReference type="InterPro" id="IPR015422">
    <property type="entry name" value="PyrdxlP-dep_Trfase_small"/>
</dbReference>
<dbReference type="EC" id="2.8.1.7" evidence="3"/>
<dbReference type="GO" id="GO:0031071">
    <property type="term" value="F:cysteine desulfurase activity"/>
    <property type="evidence" value="ECO:0007669"/>
    <property type="project" value="UniProtKB-EC"/>
</dbReference>
<dbReference type="GO" id="GO:0046872">
    <property type="term" value="F:metal ion binding"/>
    <property type="evidence" value="ECO:0007669"/>
    <property type="project" value="UniProtKB-KW"/>
</dbReference>
<evidence type="ECO:0000259" key="11">
    <source>
        <dbReference type="Pfam" id="PF00266"/>
    </source>
</evidence>
<evidence type="ECO:0000256" key="4">
    <source>
        <dbReference type="ARBA" id="ARBA00022679"/>
    </source>
</evidence>